<keyword evidence="10" id="KW-1185">Reference proteome</keyword>
<dbReference type="AlphaFoldDB" id="D8MAA7"/>
<dbReference type="GO" id="GO:0005789">
    <property type="term" value="C:endoplasmic reticulum membrane"/>
    <property type="evidence" value="ECO:0007669"/>
    <property type="project" value="UniProtKB-SubCell"/>
</dbReference>
<evidence type="ECO:0000256" key="8">
    <source>
        <dbReference type="RuleBase" id="RU361148"/>
    </source>
</evidence>
<dbReference type="GeneID" id="24921662"/>
<accession>D8MAA7</accession>
<keyword evidence="5 8" id="KW-1133">Transmembrane helix</keyword>
<dbReference type="RefSeq" id="XP_012899044.1">
    <property type="nucleotide sequence ID" value="XM_013043590.1"/>
</dbReference>
<comment type="function">
    <text evidence="8">Probable subunit of the gamma-secretase complex, an endoprotease complex that catalyzes the intramembrane cleavage of integral membrane proteins such as Notch receptors.</text>
</comment>
<dbReference type="PANTHER" id="PTHR10202">
    <property type="entry name" value="PRESENILIN"/>
    <property type="match status" value="1"/>
</dbReference>
<dbReference type="GO" id="GO:0055074">
    <property type="term" value="P:calcium ion homeostasis"/>
    <property type="evidence" value="ECO:0007669"/>
    <property type="project" value="TreeGrafter"/>
</dbReference>
<name>D8MAA7_BLAHO</name>
<dbReference type="GO" id="GO:0006509">
    <property type="term" value="P:membrane protein ectodomain proteolysis"/>
    <property type="evidence" value="ECO:0007669"/>
    <property type="project" value="TreeGrafter"/>
</dbReference>
<feature type="transmembrane region" description="Helical" evidence="8">
    <location>
        <begin position="203"/>
        <end position="224"/>
    </location>
</feature>
<proteinExistence type="inferred from homology"/>
<comment type="subcellular location">
    <subcellularLocation>
        <location evidence="8">Endoplasmic reticulum membrane</location>
        <topology evidence="8">Multi-pass membrane protein</topology>
    </subcellularLocation>
    <subcellularLocation>
        <location evidence="8">Golgi apparatus membrane</location>
        <topology evidence="8">Multi-pass membrane protein</topology>
    </subcellularLocation>
</comment>
<evidence type="ECO:0000256" key="6">
    <source>
        <dbReference type="ARBA" id="ARBA00023034"/>
    </source>
</evidence>
<evidence type="ECO:0000256" key="5">
    <source>
        <dbReference type="ARBA" id="ARBA00022989"/>
    </source>
</evidence>
<dbReference type="OMA" id="TTNLMMF"/>
<dbReference type="OrthoDB" id="432970at2759"/>
<keyword evidence="2 8" id="KW-0812">Transmembrane</keyword>
<dbReference type="EMBL" id="FN668689">
    <property type="protein sequence ID" value="CBK24996.2"/>
    <property type="molecule type" value="Genomic_DNA"/>
</dbReference>
<dbReference type="InterPro" id="IPR001108">
    <property type="entry name" value="Peptidase_A22A"/>
</dbReference>
<dbReference type="GO" id="GO:0000139">
    <property type="term" value="C:Golgi membrane"/>
    <property type="evidence" value="ECO:0007669"/>
    <property type="project" value="UniProtKB-SubCell"/>
</dbReference>
<comment type="domain">
    <text evidence="8">The PAL motif is required for normal active site conformation.</text>
</comment>
<feature type="transmembrane region" description="Helical" evidence="8">
    <location>
        <begin position="85"/>
        <end position="110"/>
    </location>
</feature>
<dbReference type="EC" id="3.4.23.-" evidence="8"/>
<evidence type="ECO:0000256" key="2">
    <source>
        <dbReference type="ARBA" id="ARBA00022692"/>
    </source>
</evidence>
<dbReference type="GO" id="GO:0034205">
    <property type="term" value="P:amyloid-beta formation"/>
    <property type="evidence" value="ECO:0007669"/>
    <property type="project" value="TreeGrafter"/>
</dbReference>
<dbReference type="GO" id="GO:0070765">
    <property type="term" value="C:gamma-secretase complex"/>
    <property type="evidence" value="ECO:0007669"/>
    <property type="project" value="TreeGrafter"/>
</dbReference>
<sequence>MSQEDANISPSSAKEEKNLLNDSTYVIWYGVNHLASIVIPVGLTMLFSAILVNVVRPASFTSALEQGLTVYMVYKQEADNTWDSIWQAVINSLVIVLFIGLMTFIMVILYKYNCIKVLYGLLYFSTFMAIGYTGWVIFYMAAMQYQFSCDLFSSAFIFFNLGVVSVISIFGTYAPPLVKKAFLIFISCLVCYLLSFFPDWTTWILLIAMALYDICAVLTPCGPLKLLINISQNRDDAIPGLLYETTLDHSDGPLPIDETPDEGVIPAGEGVITDGDYVADSEIEMEEGGKINRIFEKESVSLGLGDFIFYSLMVSKASLASSVPFVFVFVIILTGLLLTMAFLSVLEMALPALPFSMILGVVTYALTYFVVTAMTNQFALNGVLF</sequence>
<dbReference type="Pfam" id="PF01080">
    <property type="entry name" value="Presenilin"/>
    <property type="match status" value="2"/>
</dbReference>
<feature type="transmembrane region" description="Helical" evidence="8">
    <location>
        <begin position="151"/>
        <end position="174"/>
    </location>
</feature>
<evidence type="ECO:0000256" key="7">
    <source>
        <dbReference type="ARBA" id="ARBA00023136"/>
    </source>
</evidence>
<comment type="similarity">
    <text evidence="1 8">Belongs to the peptidase A22A family.</text>
</comment>
<dbReference type="InterPro" id="IPR006639">
    <property type="entry name" value="Preselin/SPP"/>
</dbReference>
<keyword evidence="4 8" id="KW-0914">Notch signaling pathway</keyword>
<dbReference type="Gene3D" id="1.10.472.100">
    <property type="entry name" value="Presenilin"/>
    <property type="match status" value="1"/>
</dbReference>
<gene>
    <name evidence="9" type="ORF">GSBLH_T00004649001</name>
</gene>
<organism evidence="9">
    <name type="scientific">Blastocystis hominis</name>
    <dbReference type="NCBI Taxonomy" id="12968"/>
    <lineage>
        <taxon>Eukaryota</taxon>
        <taxon>Sar</taxon>
        <taxon>Stramenopiles</taxon>
        <taxon>Bigyra</taxon>
        <taxon>Opalozoa</taxon>
        <taxon>Opalinata</taxon>
        <taxon>Blastocystidae</taxon>
        <taxon>Blastocystis</taxon>
    </lineage>
</organism>
<dbReference type="GO" id="GO:0007219">
    <property type="term" value="P:Notch signaling pathway"/>
    <property type="evidence" value="ECO:0007669"/>
    <property type="project" value="UniProtKB-KW"/>
</dbReference>
<reference evidence="9" key="1">
    <citation type="submission" date="2010-02" db="EMBL/GenBank/DDBJ databases">
        <title>Sequencing and annotation of the Blastocystis hominis genome.</title>
        <authorList>
            <person name="Wincker P."/>
        </authorList>
    </citation>
    <scope>NUCLEOTIDE SEQUENCE</scope>
    <source>
        <strain evidence="9">Singapore isolate B</strain>
    </source>
</reference>
<keyword evidence="7 8" id="KW-0472">Membrane</keyword>
<evidence type="ECO:0000313" key="9">
    <source>
        <dbReference type="EMBL" id="CBK24996.2"/>
    </source>
</evidence>
<feature type="transmembrane region" description="Helical" evidence="8">
    <location>
        <begin position="352"/>
        <end position="371"/>
    </location>
</feature>
<dbReference type="InterPro" id="IPR042524">
    <property type="entry name" value="Presenilin_C"/>
</dbReference>
<keyword evidence="3 8" id="KW-0256">Endoplasmic reticulum</keyword>
<evidence type="ECO:0000313" key="10">
    <source>
        <dbReference type="Proteomes" id="UP000008312"/>
    </source>
</evidence>
<feature type="transmembrane region" description="Helical" evidence="8">
    <location>
        <begin position="323"/>
        <end position="346"/>
    </location>
</feature>
<dbReference type="InParanoid" id="D8MAA7"/>
<dbReference type="GO" id="GO:0042500">
    <property type="term" value="F:aspartic endopeptidase activity, intramembrane cleaving"/>
    <property type="evidence" value="ECO:0007669"/>
    <property type="project" value="InterPro"/>
</dbReference>
<dbReference type="PRINTS" id="PR01072">
    <property type="entry name" value="PRESENILIN"/>
</dbReference>
<comment type="subunit">
    <text evidence="8">Homodimer.</text>
</comment>
<feature type="transmembrane region" description="Helical" evidence="8">
    <location>
        <begin position="181"/>
        <end position="197"/>
    </location>
</feature>
<dbReference type="PANTHER" id="PTHR10202:SF13">
    <property type="entry name" value="PRESENILIN HOMOLOG"/>
    <property type="match status" value="1"/>
</dbReference>
<keyword evidence="6 8" id="KW-0333">Golgi apparatus</keyword>
<evidence type="ECO:0000256" key="1">
    <source>
        <dbReference type="ARBA" id="ARBA00008604"/>
    </source>
</evidence>
<feature type="transmembrane region" description="Helical" evidence="8">
    <location>
        <begin position="26"/>
        <end position="52"/>
    </location>
</feature>
<keyword evidence="8" id="KW-0378">Hydrolase</keyword>
<evidence type="ECO:0000256" key="3">
    <source>
        <dbReference type="ARBA" id="ARBA00022824"/>
    </source>
</evidence>
<keyword evidence="8" id="KW-0645">Protease</keyword>
<dbReference type="GO" id="GO:0016485">
    <property type="term" value="P:protein processing"/>
    <property type="evidence" value="ECO:0007669"/>
    <property type="project" value="InterPro"/>
</dbReference>
<dbReference type="Proteomes" id="UP000008312">
    <property type="component" value="Unassembled WGS sequence"/>
</dbReference>
<evidence type="ECO:0000256" key="4">
    <source>
        <dbReference type="ARBA" id="ARBA00022976"/>
    </source>
</evidence>
<dbReference type="SMART" id="SM00730">
    <property type="entry name" value="PSN"/>
    <property type="match status" value="1"/>
</dbReference>
<protein>
    <recommendedName>
        <fullName evidence="8">Presenilin</fullName>
        <ecNumber evidence="8">3.4.23.-</ecNumber>
    </recommendedName>
</protein>
<feature type="transmembrane region" description="Helical" evidence="8">
    <location>
        <begin position="117"/>
        <end position="139"/>
    </location>
</feature>